<evidence type="ECO:0000256" key="1">
    <source>
        <dbReference type="SAM" id="MobiDB-lite"/>
    </source>
</evidence>
<gene>
    <name evidence="2" type="ORF">J0S82_000598</name>
</gene>
<sequence length="293" mass="31070">MTEEEAEMLVAGHENSSGCTSYEELVHMVLMAENISSIPRALCQFLGGCGKAQEPLFPDRGSDPEPRPEHALPKATEQRTSPPPLPEVLCSLQGLEPEGAAIVLLIIIDVALATSAAFLSSAILDAMQKTPAGILARSPCACQGEVIGVALEQCEAQSDSAACGLIKLRLSDGGGTEGGFPTAKESASIHSFIQRSRSCPALSQIPCREEILNKTRRHTPASQGLPEGCLSPRPHAIVGVAFDSCRHEVTSAVTGVPEHIPPLNTLEWRGKREVLSPGSLRHSCWKQLSGTAE</sequence>
<feature type="compositionally biased region" description="Basic and acidic residues" evidence="1">
    <location>
        <begin position="60"/>
        <end position="72"/>
    </location>
</feature>
<proteinExistence type="predicted"/>
<reference evidence="2" key="1">
    <citation type="journal article" date="2021" name="Evol. Appl.">
        <title>The genome of the Pyrenean desman and the effects of bottlenecks and inbreeding on the genomic landscape of an endangered species.</title>
        <authorList>
            <person name="Escoda L."/>
            <person name="Castresana J."/>
        </authorList>
    </citation>
    <scope>NUCLEOTIDE SEQUENCE</scope>
    <source>
        <strain evidence="2">IBE-C5619</strain>
    </source>
</reference>
<comment type="caution">
    <text evidence="2">The sequence shown here is derived from an EMBL/GenBank/DDBJ whole genome shotgun (WGS) entry which is preliminary data.</text>
</comment>
<keyword evidence="3" id="KW-1185">Reference proteome</keyword>
<dbReference type="Proteomes" id="UP000700334">
    <property type="component" value="Unassembled WGS sequence"/>
</dbReference>
<dbReference type="EMBL" id="JAGFMF010011961">
    <property type="protein sequence ID" value="KAG8508920.1"/>
    <property type="molecule type" value="Genomic_DNA"/>
</dbReference>
<organism evidence="2 3">
    <name type="scientific">Galemys pyrenaicus</name>
    <name type="common">Iberian desman</name>
    <name type="synonym">Pyrenean desman</name>
    <dbReference type="NCBI Taxonomy" id="202257"/>
    <lineage>
        <taxon>Eukaryota</taxon>
        <taxon>Metazoa</taxon>
        <taxon>Chordata</taxon>
        <taxon>Craniata</taxon>
        <taxon>Vertebrata</taxon>
        <taxon>Euteleostomi</taxon>
        <taxon>Mammalia</taxon>
        <taxon>Eutheria</taxon>
        <taxon>Laurasiatheria</taxon>
        <taxon>Eulipotyphla</taxon>
        <taxon>Talpidae</taxon>
        <taxon>Galemys</taxon>
    </lineage>
</organism>
<dbReference type="AlphaFoldDB" id="A0A8J5ZZR8"/>
<evidence type="ECO:0000313" key="3">
    <source>
        <dbReference type="Proteomes" id="UP000700334"/>
    </source>
</evidence>
<name>A0A8J5ZZR8_GALPY</name>
<evidence type="ECO:0000313" key="2">
    <source>
        <dbReference type="EMBL" id="KAG8508920.1"/>
    </source>
</evidence>
<accession>A0A8J5ZZR8</accession>
<feature type="region of interest" description="Disordered" evidence="1">
    <location>
        <begin position="54"/>
        <end position="83"/>
    </location>
</feature>
<protein>
    <submittedName>
        <fullName evidence="2">Uncharacterized protein</fullName>
    </submittedName>
</protein>